<dbReference type="Pfam" id="PF00520">
    <property type="entry name" value="Ion_trans"/>
    <property type="match status" value="1"/>
</dbReference>
<dbReference type="PANTHER" id="PTHR45638">
    <property type="entry name" value="CYCLIC NUCLEOTIDE-GATED CATION CHANNEL SUBUNIT A"/>
    <property type="match status" value="1"/>
</dbReference>
<feature type="domain" description="Ion transport" evidence="6">
    <location>
        <begin position="106"/>
        <end position="303"/>
    </location>
</feature>
<dbReference type="Proteomes" id="UP001235939">
    <property type="component" value="Chromosome 14"/>
</dbReference>
<gene>
    <name evidence="7" type="ORF">LAZ67_14000451</name>
</gene>
<comment type="subcellular location">
    <subcellularLocation>
        <location evidence="1">Membrane</location>
        <topology evidence="1">Multi-pass membrane protein</topology>
    </subcellularLocation>
</comment>
<evidence type="ECO:0000259" key="6">
    <source>
        <dbReference type="Pfam" id="PF00520"/>
    </source>
</evidence>
<feature type="transmembrane region" description="Helical" evidence="5">
    <location>
        <begin position="238"/>
        <end position="259"/>
    </location>
</feature>
<keyword evidence="8" id="KW-1185">Reference proteome</keyword>
<reference evidence="7 8" key="1">
    <citation type="submission" date="2022-01" db="EMBL/GenBank/DDBJ databases">
        <title>A chromosomal length assembly of Cordylochernes scorpioides.</title>
        <authorList>
            <person name="Zeh D."/>
            <person name="Zeh J."/>
        </authorList>
    </citation>
    <scope>NUCLEOTIDE SEQUENCE [LARGE SCALE GENOMIC DNA]</scope>
    <source>
        <strain evidence="7">IN4F17</strain>
        <tissue evidence="7">Whole Body</tissue>
    </source>
</reference>
<evidence type="ECO:0000256" key="5">
    <source>
        <dbReference type="SAM" id="Phobius"/>
    </source>
</evidence>
<evidence type="ECO:0000256" key="1">
    <source>
        <dbReference type="ARBA" id="ARBA00004141"/>
    </source>
</evidence>
<dbReference type="SUPFAM" id="SSF81324">
    <property type="entry name" value="Voltage-gated potassium channels"/>
    <property type="match status" value="1"/>
</dbReference>
<evidence type="ECO:0000256" key="4">
    <source>
        <dbReference type="ARBA" id="ARBA00023136"/>
    </source>
</evidence>
<dbReference type="EMBL" id="CP092876">
    <property type="protein sequence ID" value="UYV76466.1"/>
    <property type="molecule type" value="Genomic_DNA"/>
</dbReference>
<keyword evidence="2 5" id="KW-0812">Transmembrane</keyword>
<name>A0ABY6L5N0_9ARAC</name>
<dbReference type="PANTHER" id="PTHR45638:SF7">
    <property type="entry name" value="CYCLIC NUCLEOTIDE-GATED ION CHANNEL-LIKE, ISOFORM E"/>
    <property type="match status" value="1"/>
</dbReference>
<keyword evidence="3 5" id="KW-1133">Transmembrane helix</keyword>
<evidence type="ECO:0000256" key="3">
    <source>
        <dbReference type="ARBA" id="ARBA00022989"/>
    </source>
</evidence>
<dbReference type="InterPro" id="IPR050866">
    <property type="entry name" value="CNG_cation_channel"/>
</dbReference>
<keyword evidence="4 5" id="KW-0472">Membrane</keyword>
<evidence type="ECO:0000256" key="2">
    <source>
        <dbReference type="ARBA" id="ARBA00022692"/>
    </source>
</evidence>
<protein>
    <recommendedName>
        <fullName evidence="6">Ion transport domain-containing protein</fullName>
    </recommendedName>
</protein>
<evidence type="ECO:0000313" key="8">
    <source>
        <dbReference type="Proteomes" id="UP001235939"/>
    </source>
</evidence>
<dbReference type="Gene3D" id="1.10.287.70">
    <property type="match status" value="1"/>
</dbReference>
<sequence length="312" mass="35564">MAVSFYVATDVIDWVSPTVCQLAVGAGDPSSPSKPPAKSRWLKLRTTVQLGGAITQSHKKPPLKREDSFLKRFSTRQSAEPTTQSAHRSFIASQRVLNPDENALFMWLSVLTACVLHNAWTLIVRQAFPELQHAVPRLWFGLDLTTDVVFLADIGVQFRTGYLEQGLMVCDSAKLARHYIRSQRFALDLLALTPLDLVQLWTGPLPIVRIPRFLKLYRAVRFYYMAESRTIYPNMWRVVNLVHILLLLAHWFGCFYYMISELEGFCGSWSYPNPRSDLHYTMLARKYLGSVYWSTLTLTTIGDLATPSTNLQ</sequence>
<dbReference type="InterPro" id="IPR005821">
    <property type="entry name" value="Ion_trans_dom"/>
</dbReference>
<accession>A0ABY6L5N0</accession>
<evidence type="ECO:0000313" key="7">
    <source>
        <dbReference type="EMBL" id="UYV76466.1"/>
    </source>
</evidence>
<organism evidence="7 8">
    <name type="scientific">Cordylochernes scorpioides</name>
    <dbReference type="NCBI Taxonomy" id="51811"/>
    <lineage>
        <taxon>Eukaryota</taxon>
        <taxon>Metazoa</taxon>
        <taxon>Ecdysozoa</taxon>
        <taxon>Arthropoda</taxon>
        <taxon>Chelicerata</taxon>
        <taxon>Arachnida</taxon>
        <taxon>Pseudoscorpiones</taxon>
        <taxon>Cheliferoidea</taxon>
        <taxon>Chernetidae</taxon>
        <taxon>Cordylochernes</taxon>
    </lineage>
</organism>
<proteinExistence type="predicted"/>